<dbReference type="Gene3D" id="3.20.20.70">
    <property type="entry name" value="Aldolase class I"/>
    <property type="match status" value="1"/>
</dbReference>
<organism evidence="1 2">
    <name type="scientific">Reticulomyxa filosa</name>
    <dbReference type="NCBI Taxonomy" id="46433"/>
    <lineage>
        <taxon>Eukaryota</taxon>
        <taxon>Sar</taxon>
        <taxon>Rhizaria</taxon>
        <taxon>Retaria</taxon>
        <taxon>Foraminifera</taxon>
        <taxon>Monothalamids</taxon>
        <taxon>Reticulomyxidae</taxon>
        <taxon>Reticulomyxa</taxon>
    </lineage>
</organism>
<dbReference type="SUPFAM" id="SSF51412">
    <property type="entry name" value="Inosine monophosphate dehydrogenase (IMPDH)"/>
    <property type="match status" value="1"/>
</dbReference>
<dbReference type="EMBL" id="ASPP01007531">
    <property type="protein sequence ID" value="ETO26982.1"/>
    <property type="molecule type" value="Genomic_DNA"/>
</dbReference>
<name>X6NNN2_RETFI</name>
<dbReference type="InterPro" id="IPR013785">
    <property type="entry name" value="Aldolase_TIM"/>
</dbReference>
<dbReference type="OrthoDB" id="10265891at2759"/>
<keyword evidence="2" id="KW-1185">Reference proteome</keyword>
<evidence type="ECO:0000313" key="2">
    <source>
        <dbReference type="Proteomes" id="UP000023152"/>
    </source>
</evidence>
<keyword evidence="1" id="KW-0560">Oxidoreductase</keyword>
<reference evidence="1 2" key="1">
    <citation type="journal article" date="2013" name="Curr. Biol.">
        <title>The Genome of the Foraminiferan Reticulomyxa filosa.</title>
        <authorList>
            <person name="Glockner G."/>
            <person name="Hulsmann N."/>
            <person name="Schleicher M."/>
            <person name="Noegel A.A."/>
            <person name="Eichinger L."/>
            <person name="Gallinger C."/>
            <person name="Pawlowski J."/>
            <person name="Sierra R."/>
            <person name="Euteneuer U."/>
            <person name="Pillet L."/>
            <person name="Moustafa A."/>
            <person name="Platzer M."/>
            <person name="Groth M."/>
            <person name="Szafranski K."/>
            <person name="Schliwa M."/>
        </authorList>
    </citation>
    <scope>NUCLEOTIDE SEQUENCE [LARGE SCALE GENOMIC DNA]</scope>
</reference>
<dbReference type="AlphaFoldDB" id="X6NNN2"/>
<sequence>MYVLRMNHHKKSINKCKQTGAQAVWVGTRFVCSVEAGASLNHKQAIVKATYDDTDRTLIYSGRPLRVIRNDYVKKWETERKEEMENLLQRGIVPFVHEQKQKPQSEIKAFLHEAEGHLSGQVAGAIDDIKPAKEIFEDMMTGAIASLKTITKTISVVPQSKL</sequence>
<dbReference type="PANTHER" id="PTHR32332:SF31">
    <property type="entry name" value="2-NITROPROPANE DIOXYGENASE FAMILY, PUTATIVE (AFU_ORTHOLOGUE AFUA_2G09850)-RELATED"/>
    <property type="match status" value="1"/>
</dbReference>
<dbReference type="GO" id="GO:0051213">
    <property type="term" value="F:dioxygenase activity"/>
    <property type="evidence" value="ECO:0007669"/>
    <property type="project" value="UniProtKB-KW"/>
</dbReference>
<protein>
    <submittedName>
        <fullName evidence="1">2-nitropropane dioxygenase</fullName>
    </submittedName>
</protein>
<dbReference type="PANTHER" id="PTHR32332">
    <property type="entry name" value="2-NITROPROPANE DIOXYGENASE"/>
    <property type="match status" value="1"/>
</dbReference>
<dbReference type="OMA" id="EASIMDM"/>
<comment type="caution">
    <text evidence="1">The sequence shown here is derived from an EMBL/GenBank/DDBJ whole genome shotgun (WGS) entry which is preliminary data.</text>
</comment>
<accession>X6NNN2</accession>
<keyword evidence="1" id="KW-0223">Dioxygenase</keyword>
<gene>
    <name evidence="1" type="ORF">RFI_10150</name>
</gene>
<proteinExistence type="predicted"/>
<dbReference type="Pfam" id="PF03060">
    <property type="entry name" value="NMO"/>
    <property type="match status" value="1"/>
</dbReference>
<dbReference type="Proteomes" id="UP000023152">
    <property type="component" value="Unassembled WGS sequence"/>
</dbReference>
<evidence type="ECO:0000313" key="1">
    <source>
        <dbReference type="EMBL" id="ETO26982.1"/>
    </source>
</evidence>